<dbReference type="Pfam" id="PF05729">
    <property type="entry name" value="NACHT"/>
    <property type="match status" value="1"/>
</dbReference>
<dbReference type="InterPro" id="IPR006553">
    <property type="entry name" value="Leu-rich_rpt_Cys-con_subtyp"/>
</dbReference>
<keyword evidence="7" id="KW-0812">Transmembrane</keyword>
<gene>
    <name evidence="9" type="ORF">PEVE_00002808</name>
</gene>
<comment type="similarity">
    <text evidence="2">Belongs to the NLRP family.</text>
</comment>
<organism evidence="9 10">
    <name type="scientific">Porites evermanni</name>
    <dbReference type="NCBI Taxonomy" id="104178"/>
    <lineage>
        <taxon>Eukaryota</taxon>
        <taxon>Metazoa</taxon>
        <taxon>Cnidaria</taxon>
        <taxon>Anthozoa</taxon>
        <taxon>Hexacorallia</taxon>
        <taxon>Scleractinia</taxon>
        <taxon>Fungiina</taxon>
        <taxon>Poritidae</taxon>
        <taxon>Porites</taxon>
    </lineage>
</organism>
<keyword evidence="6" id="KW-0067">ATP-binding</keyword>
<comment type="subcellular location">
    <subcellularLocation>
        <location evidence="1">Cytoplasm</location>
    </subcellularLocation>
</comment>
<evidence type="ECO:0000256" key="6">
    <source>
        <dbReference type="ARBA" id="ARBA00022840"/>
    </source>
</evidence>
<name>A0ABN8Q6H7_9CNID</name>
<evidence type="ECO:0000313" key="9">
    <source>
        <dbReference type="EMBL" id="CAH3158243.1"/>
    </source>
</evidence>
<dbReference type="Pfam" id="PF13516">
    <property type="entry name" value="LRR_6"/>
    <property type="match status" value="6"/>
</dbReference>
<evidence type="ECO:0000256" key="5">
    <source>
        <dbReference type="ARBA" id="ARBA00022741"/>
    </source>
</evidence>
<dbReference type="PROSITE" id="PS51450">
    <property type="entry name" value="LRR"/>
    <property type="match status" value="11"/>
</dbReference>
<protein>
    <recommendedName>
        <fullName evidence="8">NACHT domain-containing protein</fullName>
    </recommendedName>
</protein>
<dbReference type="PANTHER" id="PTHR45690">
    <property type="entry name" value="NACHT, LRR AND PYD DOMAINS-CONTAINING PROTEIN 12"/>
    <property type="match status" value="1"/>
</dbReference>
<dbReference type="PANTHER" id="PTHR45690:SF19">
    <property type="entry name" value="NACHT, LRR AND PYD DOMAINS-CONTAINING PROTEIN 3"/>
    <property type="match status" value="1"/>
</dbReference>
<dbReference type="Gene3D" id="3.80.10.10">
    <property type="entry name" value="Ribonuclease Inhibitor"/>
    <property type="match status" value="2"/>
</dbReference>
<dbReference type="SMART" id="SM00367">
    <property type="entry name" value="LRR_CC"/>
    <property type="match status" value="11"/>
</dbReference>
<dbReference type="InterPro" id="IPR032675">
    <property type="entry name" value="LRR_dom_sf"/>
</dbReference>
<dbReference type="SMART" id="SM00368">
    <property type="entry name" value="LRR_RI"/>
    <property type="match status" value="16"/>
</dbReference>
<dbReference type="PROSITE" id="PS50837">
    <property type="entry name" value="NACHT"/>
    <property type="match status" value="1"/>
</dbReference>
<reference evidence="9 10" key="1">
    <citation type="submission" date="2022-05" db="EMBL/GenBank/DDBJ databases">
        <authorList>
            <consortium name="Genoscope - CEA"/>
            <person name="William W."/>
        </authorList>
    </citation>
    <scope>NUCLEOTIDE SEQUENCE [LARGE SCALE GENOMIC DNA]</scope>
</reference>
<evidence type="ECO:0000256" key="7">
    <source>
        <dbReference type="SAM" id="Phobius"/>
    </source>
</evidence>
<feature type="transmembrane region" description="Helical" evidence="7">
    <location>
        <begin position="121"/>
        <end position="143"/>
    </location>
</feature>
<feature type="transmembrane region" description="Helical" evidence="7">
    <location>
        <begin position="252"/>
        <end position="269"/>
    </location>
</feature>
<dbReference type="CDD" id="cd00116">
    <property type="entry name" value="LRR_RI"/>
    <property type="match status" value="1"/>
</dbReference>
<keyword evidence="3" id="KW-0963">Cytoplasm</keyword>
<evidence type="ECO:0000313" key="10">
    <source>
        <dbReference type="Proteomes" id="UP001159427"/>
    </source>
</evidence>
<evidence type="ECO:0000259" key="8">
    <source>
        <dbReference type="PROSITE" id="PS50837"/>
    </source>
</evidence>
<keyword evidence="10" id="KW-1185">Reference proteome</keyword>
<feature type="transmembrane region" description="Helical" evidence="7">
    <location>
        <begin position="79"/>
        <end position="101"/>
    </location>
</feature>
<dbReference type="InterPro" id="IPR007111">
    <property type="entry name" value="NACHT_NTPase"/>
</dbReference>
<dbReference type="Pfam" id="PF25372">
    <property type="entry name" value="DUF7885"/>
    <property type="match status" value="2"/>
</dbReference>
<feature type="transmembrane region" description="Helical" evidence="7">
    <location>
        <begin position="189"/>
        <end position="211"/>
    </location>
</feature>
<dbReference type="InterPro" id="IPR027417">
    <property type="entry name" value="P-loop_NTPase"/>
</dbReference>
<dbReference type="EMBL" id="CALNXI010001165">
    <property type="protein sequence ID" value="CAH3158243.1"/>
    <property type="molecule type" value="Genomic_DNA"/>
</dbReference>
<feature type="transmembrane region" description="Helical" evidence="7">
    <location>
        <begin position="12"/>
        <end position="34"/>
    </location>
</feature>
<comment type="caution">
    <text evidence="9">The sequence shown here is derived from an EMBL/GenBank/DDBJ whole genome shotgun (WGS) entry which is preliminary data.</text>
</comment>
<feature type="domain" description="NACHT" evidence="8">
    <location>
        <begin position="351"/>
        <end position="503"/>
    </location>
</feature>
<dbReference type="SUPFAM" id="SSF52047">
    <property type="entry name" value="RNI-like"/>
    <property type="match status" value="2"/>
</dbReference>
<proteinExistence type="inferred from homology"/>
<keyword evidence="5" id="KW-0547">Nucleotide-binding</keyword>
<evidence type="ECO:0000256" key="1">
    <source>
        <dbReference type="ARBA" id="ARBA00004496"/>
    </source>
</evidence>
<dbReference type="Gene3D" id="1.20.1440.80">
    <property type="entry name" value="Gap junction channel protein cysteine-rich domain"/>
    <property type="match status" value="1"/>
</dbReference>
<evidence type="ECO:0000256" key="4">
    <source>
        <dbReference type="ARBA" id="ARBA00022737"/>
    </source>
</evidence>
<dbReference type="Gene3D" id="3.40.50.300">
    <property type="entry name" value="P-loop containing nucleotide triphosphate hydrolases"/>
    <property type="match status" value="1"/>
</dbReference>
<sequence length="1312" mass="145653">MDNLSQLALRTQTIFGGIHFIFLLISWPFVIGFLKDYHDKDRLTFNCIPKPNDFTRQRCYDNYTSAMSLVPLHLTPLDFAGIAYGGLGIAWVPFILMGAMIRRRILRERGEQRKRKHSKTFVLTFIAHVCIQLVFLGVMMGLFCTYQRLHFPAEYKCHQTKTTLTSLDQRPVNITCNDLRYKEKSKLNIAIIGIMAFSIVLCLLTLIHLAVTRKAFLEQLLGDILETEDGNAAGLNLVDDGDNLQGKAITHLFPLFIYFFAVSTVSEAVKNSIKKQTEFLPKLLNVSTIPSLRTDDIFTNLLIQHGRKPVGKVEYTGRRDRLVDYSRVRGTQVKESHEIFFRTVDDESNPKRILLTGKAGIGKSLFCQKLLRDWANDELFKPGARNREFPDFAFAYLLTFRQLSLFGEQNVSLQDILNCCTLLDDQCRIDDLLLQYLVNHPEEVLIIIDGFDEYSLQDCIVGNTHERYPNSCREKMPVAALCAKLINGQILGQSTVLVTSRPDESDKLCEVHFNRNVEITGFSEQEVTEYINSYFRENESMKNIVLKHINENEDLLSFAHVPVLCALMCSHFEWILKESNSSEDLPGKISELYSEVLTVFERNHIKKKQTVLGESTLDKLSDFAAQSLLSRKFEFTDEEMKRLNLKEVDVEALRRGGLLHCGPPFMISISQTTKYFCFTHLTVHEYLAARSFVKGREIPEDVSTMVLQFIAGILSKTKNSILMEELLKKLRVTKKQLLLQAQCLCEYNDKEFARNHFRQLCIANNDYGKFVQFENINDLDCIALVFLLDVFSSMNEVDITSSNQSLSELIIQHSFLTSSGVKRICRALQSNFCAVNRLTLLFCGLKAECVQPHIYMLVSTKLLYLNLSGNQITDDGVASLSEALKQSTCQLTTLDLAGNQITDDGVASLSEALKQSTCQLTTLYLGNNQIADVAVASLSEALKQSTCQLTTLYLGNNQIAEDGVASLSEALKQSTCQLTTLDLANNQITDDGVASLSEALKQSTCQLTTLDLTGNQITDDGVASLSEALKQSTCQLTTLYLANNQIADVAVASLSEALKQSTCQLTTLYLGNNQIADDGVASLSEALKQSTCQLTTLDLANNQITDDGVASLSEALKQSTCQLTTLDLAGNQITDDGVASLSEALKQSTCQLTTLDLAGNQITDDGVASLSEALKQSTCQLTTLDLAGNQITDDGVASLSEALKQSTCQLTTLDLAGNQITDDGVASLSEALKQSTCQLTTLDLTGNQITDDGVASLSEALKQSTCQLTTLYLAYNQITDDGIASLCEALKQSTCQLTTLDLITNNQITGFY</sequence>
<dbReference type="Proteomes" id="UP001159427">
    <property type="component" value="Unassembled WGS sequence"/>
</dbReference>
<keyword evidence="4" id="KW-0677">Repeat</keyword>
<evidence type="ECO:0000256" key="3">
    <source>
        <dbReference type="ARBA" id="ARBA00022490"/>
    </source>
</evidence>
<dbReference type="InterPro" id="IPR050637">
    <property type="entry name" value="NLRP_innate_immun_reg"/>
</dbReference>
<accession>A0ABN8Q6H7</accession>
<keyword evidence="7" id="KW-1133">Transmembrane helix</keyword>
<dbReference type="InterPro" id="IPR038359">
    <property type="entry name" value="Connexin_N_sf"/>
</dbReference>
<dbReference type="SUPFAM" id="SSF52540">
    <property type="entry name" value="P-loop containing nucleoside triphosphate hydrolases"/>
    <property type="match status" value="1"/>
</dbReference>
<evidence type="ECO:0000256" key="2">
    <source>
        <dbReference type="ARBA" id="ARBA00008665"/>
    </source>
</evidence>
<dbReference type="InterPro" id="IPR001611">
    <property type="entry name" value="Leu-rich_rpt"/>
</dbReference>
<keyword evidence="7" id="KW-0472">Membrane</keyword>
<dbReference type="InterPro" id="IPR057207">
    <property type="entry name" value="FBXL15_LRR"/>
</dbReference>